<dbReference type="SUPFAM" id="SSF50969">
    <property type="entry name" value="YVTN repeat-like/Quinoprotein amine dehydrogenase"/>
    <property type="match status" value="1"/>
</dbReference>
<keyword evidence="3" id="KW-1185">Reference proteome</keyword>
<protein>
    <submittedName>
        <fullName evidence="2">Esterase-like activity of phytase family protein</fullName>
    </submittedName>
</protein>
<dbReference type="InterPro" id="IPR011044">
    <property type="entry name" value="Quino_amine_DH_bsu"/>
</dbReference>
<dbReference type="Pfam" id="PF13449">
    <property type="entry name" value="Phytase-like"/>
    <property type="match status" value="1"/>
</dbReference>
<dbReference type="InterPro" id="IPR027372">
    <property type="entry name" value="Phytase-like_dom"/>
</dbReference>
<reference evidence="2 3" key="1">
    <citation type="submission" date="2019-06" db="EMBL/GenBank/DDBJ databases">
        <title>YIM 131921 draft genome.</title>
        <authorList>
            <person name="Jiang L."/>
        </authorList>
    </citation>
    <scope>NUCLEOTIDE SEQUENCE [LARGE SCALE GENOMIC DNA]</scope>
    <source>
        <strain evidence="2 3">YIM 131921</strain>
    </source>
</reference>
<dbReference type="AlphaFoldDB" id="A0A5C4MY33"/>
<name>A0A5C4MY33_9RHOB</name>
<evidence type="ECO:0000313" key="3">
    <source>
        <dbReference type="Proteomes" id="UP000305887"/>
    </source>
</evidence>
<comment type="caution">
    <text evidence="2">The sequence shown here is derived from an EMBL/GenBank/DDBJ whole genome shotgun (WGS) entry which is preliminary data.</text>
</comment>
<dbReference type="OrthoDB" id="9803927at2"/>
<accession>A0A5C4MY33</accession>
<feature type="domain" description="Phytase-like" evidence="1">
    <location>
        <begin position="463"/>
        <end position="724"/>
    </location>
</feature>
<dbReference type="EMBL" id="VDFU01000007">
    <property type="protein sequence ID" value="TNC50538.1"/>
    <property type="molecule type" value="Genomic_DNA"/>
</dbReference>
<dbReference type="InterPro" id="IPR052956">
    <property type="entry name" value="Mesenchyme-surface_protein"/>
</dbReference>
<dbReference type="InterPro" id="IPR015943">
    <property type="entry name" value="WD40/YVTN_repeat-like_dom_sf"/>
</dbReference>
<organism evidence="2 3">
    <name type="scientific">Rubellimicrobium rubrum</name>
    <dbReference type="NCBI Taxonomy" id="2585369"/>
    <lineage>
        <taxon>Bacteria</taxon>
        <taxon>Pseudomonadati</taxon>
        <taxon>Pseudomonadota</taxon>
        <taxon>Alphaproteobacteria</taxon>
        <taxon>Rhodobacterales</taxon>
        <taxon>Roseobacteraceae</taxon>
        <taxon>Rubellimicrobium</taxon>
    </lineage>
</organism>
<dbReference type="Gene3D" id="2.130.10.10">
    <property type="entry name" value="YVTN repeat-like/Quinoprotein amine dehydrogenase"/>
    <property type="match status" value="1"/>
</dbReference>
<dbReference type="PANTHER" id="PTHR46928">
    <property type="entry name" value="MESENCHYME-SPECIFIC CELL SURFACE GLYCOPROTEIN"/>
    <property type="match status" value="1"/>
</dbReference>
<dbReference type="PANTHER" id="PTHR46928:SF1">
    <property type="entry name" value="MESENCHYME-SPECIFIC CELL SURFACE GLYCOPROTEIN"/>
    <property type="match status" value="1"/>
</dbReference>
<proteinExistence type="predicted"/>
<gene>
    <name evidence="2" type="ORF">FHG66_08605</name>
</gene>
<evidence type="ECO:0000259" key="1">
    <source>
        <dbReference type="Pfam" id="PF13449"/>
    </source>
</evidence>
<evidence type="ECO:0000313" key="2">
    <source>
        <dbReference type="EMBL" id="TNC50538.1"/>
    </source>
</evidence>
<dbReference type="Proteomes" id="UP000305887">
    <property type="component" value="Unassembled WGS sequence"/>
</dbReference>
<sequence>MLQLRVKGDGSHDPNQPETTLSLRLTCLTSTIALMAGTASAESVFNRVASFATTDNMADGGDRSAETSAEIIAASADGMTLIYTDSPLGVVGMIDIADPANPQPKGNVAMNGEPTSVAVLGMTAFVAVNTSESFTEPSGVLVTMDMASGQETARCDLGGQPDSVAAARDGSFLAIAIENERDEDAGDGRVPQMPAGTLVLLPLAEGAVDCAGVIRADLTGLAEVAPEDPEPEFVDINEAGEIVVTLQENNHIAVLDRTGAVLSHFSAGGVDLEGIDTAEDGAIVMDDSTAGVPREPDGVKWIDDTHFATANEGDMDGGSRGWTIWSKDGQVVWDSGASFEHAVAQIGHYPEGRSDSKGAEPESIGFATFDGTPLVFVESERASVVGVYDVTDPVNPVLLQMLPSGVGPEGLVAIPERGLIATSNETDLGGDALARAHVMLFQRSEGAPAYPTITSEGAGSDIAWGALSGLVADPDQPGRLYAVSDSAYEMAPTIFTINATQTPARITEAMTVTRNGSPAQKLDLEGIALDGEGGFWLANEGRTDRLVPHALLHVGADGAIQEEVAFPPELLAGETRFGAEGLTMVDGTLWIAIQREWKDDPENTVKLVAYKPENQEWGAVRYQKAEPTGEGWVGLSEIVAHGDWVYLIERDNHTGANAVTKLVTRVPLTEMTPAPLGGDLPTVTREVVRDLIPDLRSSGGFVLEKVEGMAIAPDGTAWLVTDNDGVDDSTGETQFWSIGSVD</sequence>